<keyword evidence="2" id="KW-0067">ATP-binding</keyword>
<dbReference type="GO" id="GO:0005524">
    <property type="term" value="F:ATP binding"/>
    <property type="evidence" value="ECO:0007669"/>
    <property type="project" value="UniProtKB-KW"/>
</dbReference>
<proteinExistence type="predicted"/>
<dbReference type="GO" id="GO:0006355">
    <property type="term" value="P:regulation of DNA-templated transcription"/>
    <property type="evidence" value="ECO:0007669"/>
    <property type="project" value="InterPro"/>
</dbReference>
<dbReference type="SUPFAM" id="SSF46689">
    <property type="entry name" value="Homeodomain-like"/>
    <property type="match status" value="1"/>
</dbReference>
<dbReference type="EMBL" id="AMCI01000801">
    <property type="protein sequence ID" value="EJX07735.1"/>
    <property type="molecule type" value="Genomic_DNA"/>
</dbReference>
<keyword evidence="4" id="KW-0804">Transcription</keyword>
<evidence type="ECO:0000256" key="3">
    <source>
        <dbReference type="ARBA" id="ARBA00023015"/>
    </source>
</evidence>
<dbReference type="Gene3D" id="1.10.10.60">
    <property type="entry name" value="Homeodomain-like"/>
    <property type="match status" value="1"/>
</dbReference>
<dbReference type="Gene3D" id="3.40.50.300">
    <property type="entry name" value="P-loop containing nucleotide triphosphate hydrolases"/>
    <property type="match status" value="1"/>
</dbReference>
<sequence>MQWGRGEQMDNLHRMVERIAPTDVSVLITGENGTGKDVLANEIHRLSKRSLKPMVCVDAGALTETLFESELFGHVKGSFTGAFADHVGKIEQANGTTLFLDEIGNVPLHLQAKLLRVLQNRTVTRVGDTRSIPVDIRLICATNMDIAEMVRQGKFREDLYYRINTMLLHLPSLRERQDDILPLAQRFVAQYAERYHRMVKSISAPAQQLLKACPWKGNIRELQNSIEKAVILSEGEEIKVEDLQLEAPDSAAPLVVQGDETLEMLEERAVRQAVERHRGNLTKVAEALGISRPTLYAKLKKYGI</sequence>
<accession>J9H2H1</accession>
<dbReference type="PRINTS" id="PR01590">
    <property type="entry name" value="HTHFIS"/>
</dbReference>
<evidence type="ECO:0000259" key="5">
    <source>
        <dbReference type="PROSITE" id="PS50045"/>
    </source>
</evidence>
<organism evidence="6">
    <name type="scientific">gut metagenome</name>
    <dbReference type="NCBI Taxonomy" id="749906"/>
    <lineage>
        <taxon>unclassified sequences</taxon>
        <taxon>metagenomes</taxon>
        <taxon>organismal metagenomes</taxon>
    </lineage>
</organism>
<feature type="domain" description="Sigma-54 factor interaction" evidence="5">
    <location>
        <begin position="2"/>
        <end position="231"/>
    </location>
</feature>
<dbReference type="SUPFAM" id="SSF52540">
    <property type="entry name" value="P-loop containing nucleoside triphosphate hydrolases"/>
    <property type="match status" value="1"/>
</dbReference>
<dbReference type="InterPro" id="IPR003593">
    <property type="entry name" value="AAA+_ATPase"/>
</dbReference>
<dbReference type="InterPro" id="IPR027417">
    <property type="entry name" value="P-loop_NTPase"/>
</dbReference>
<dbReference type="PANTHER" id="PTHR32071:SF113">
    <property type="entry name" value="ALGINATE BIOSYNTHESIS TRANSCRIPTIONAL REGULATORY PROTEIN ALGB"/>
    <property type="match status" value="1"/>
</dbReference>
<evidence type="ECO:0000313" key="6">
    <source>
        <dbReference type="EMBL" id="EJX07735.1"/>
    </source>
</evidence>
<dbReference type="FunFam" id="3.40.50.300:FF:000006">
    <property type="entry name" value="DNA-binding transcriptional regulator NtrC"/>
    <property type="match status" value="1"/>
</dbReference>
<dbReference type="CDD" id="cd00009">
    <property type="entry name" value="AAA"/>
    <property type="match status" value="1"/>
</dbReference>
<dbReference type="InterPro" id="IPR058031">
    <property type="entry name" value="AAA_lid_NorR"/>
</dbReference>
<dbReference type="AlphaFoldDB" id="J9H2H1"/>
<dbReference type="InterPro" id="IPR002197">
    <property type="entry name" value="HTH_Fis"/>
</dbReference>
<dbReference type="PANTHER" id="PTHR32071">
    <property type="entry name" value="TRANSCRIPTIONAL REGULATORY PROTEIN"/>
    <property type="match status" value="1"/>
</dbReference>
<dbReference type="PROSITE" id="PS50045">
    <property type="entry name" value="SIGMA54_INTERACT_4"/>
    <property type="match status" value="1"/>
</dbReference>
<keyword evidence="1" id="KW-0547">Nucleotide-binding</keyword>
<dbReference type="Pfam" id="PF00158">
    <property type="entry name" value="Sigma54_activat"/>
    <property type="match status" value="1"/>
</dbReference>
<dbReference type="SMART" id="SM00382">
    <property type="entry name" value="AAA"/>
    <property type="match status" value="1"/>
</dbReference>
<dbReference type="Pfam" id="PF25601">
    <property type="entry name" value="AAA_lid_14"/>
    <property type="match status" value="1"/>
</dbReference>
<evidence type="ECO:0000256" key="4">
    <source>
        <dbReference type="ARBA" id="ARBA00023163"/>
    </source>
</evidence>
<comment type="caution">
    <text evidence="6">The sequence shown here is derived from an EMBL/GenBank/DDBJ whole genome shotgun (WGS) entry which is preliminary data.</text>
</comment>
<reference evidence="6" key="1">
    <citation type="journal article" date="2012" name="PLoS ONE">
        <title>Gene sets for utilization of primary and secondary nutrition supplies in the distal gut of endangered iberian lynx.</title>
        <authorList>
            <person name="Alcaide M."/>
            <person name="Messina E."/>
            <person name="Richter M."/>
            <person name="Bargiela R."/>
            <person name="Peplies J."/>
            <person name="Huws S.A."/>
            <person name="Newbold C.J."/>
            <person name="Golyshin P.N."/>
            <person name="Simon M.A."/>
            <person name="Lopez G."/>
            <person name="Yakimov M.M."/>
            <person name="Ferrer M."/>
        </authorList>
    </citation>
    <scope>NUCLEOTIDE SEQUENCE</scope>
</reference>
<dbReference type="InterPro" id="IPR002078">
    <property type="entry name" value="Sigma_54_int"/>
</dbReference>
<gene>
    <name evidence="6" type="ORF">EVA_04157</name>
</gene>
<dbReference type="GO" id="GO:0043565">
    <property type="term" value="F:sequence-specific DNA binding"/>
    <property type="evidence" value="ECO:0007669"/>
    <property type="project" value="InterPro"/>
</dbReference>
<dbReference type="Pfam" id="PF02954">
    <property type="entry name" value="HTH_8"/>
    <property type="match status" value="1"/>
</dbReference>
<keyword evidence="3" id="KW-0805">Transcription regulation</keyword>
<dbReference type="InterPro" id="IPR009057">
    <property type="entry name" value="Homeodomain-like_sf"/>
</dbReference>
<name>J9H2H1_9ZZZZ</name>
<evidence type="ECO:0000256" key="1">
    <source>
        <dbReference type="ARBA" id="ARBA00022741"/>
    </source>
</evidence>
<dbReference type="Gene3D" id="1.10.8.60">
    <property type="match status" value="1"/>
</dbReference>
<protein>
    <submittedName>
        <fullName evidence="6">Two-component system, response regulator</fullName>
    </submittedName>
</protein>
<evidence type="ECO:0000256" key="2">
    <source>
        <dbReference type="ARBA" id="ARBA00022840"/>
    </source>
</evidence>